<gene>
    <name evidence="4" type="ORF">AURANDRAFT_66563</name>
</gene>
<dbReference type="InterPro" id="IPR027417">
    <property type="entry name" value="P-loop_NTPase"/>
</dbReference>
<dbReference type="EMBL" id="GL833143">
    <property type="protein sequence ID" value="EGB05245.1"/>
    <property type="molecule type" value="Genomic_DNA"/>
</dbReference>
<feature type="region of interest" description="Disordered" evidence="3">
    <location>
        <begin position="627"/>
        <end position="646"/>
    </location>
</feature>
<evidence type="ECO:0000313" key="5">
    <source>
        <dbReference type="Proteomes" id="UP000002729"/>
    </source>
</evidence>
<dbReference type="GeneID" id="20225862"/>
<proteinExistence type="predicted"/>
<dbReference type="KEGG" id="aaf:AURANDRAFT_66563"/>
<evidence type="ECO:0000256" key="3">
    <source>
        <dbReference type="SAM" id="MobiDB-lite"/>
    </source>
</evidence>
<dbReference type="InParanoid" id="F0YI16"/>
<dbReference type="PANTHER" id="PTHR19860">
    <property type="entry name" value="DDB1- AND CUL4-ASSOCIATED FACTOR 12-RELATED"/>
    <property type="match status" value="1"/>
</dbReference>
<dbReference type="RefSeq" id="XP_009040146.1">
    <property type="nucleotide sequence ID" value="XM_009041898.1"/>
</dbReference>
<evidence type="ECO:0000313" key="4">
    <source>
        <dbReference type="EMBL" id="EGB05245.1"/>
    </source>
</evidence>
<dbReference type="GO" id="GO:0080008">
    <property type="term" value="C:Cul4-RING E3 ubiquitin ligase complex"/>
    <property type="evidence" value="ECO:0007669"/>
    <property type="project" value="TreeGrafter"/>
</dbReference>
<name>F0YI16_AURAN</name>
<dbReference type="SUPFAM" id="SSF52540">
    <property type="entry name" value="P-loop containing nucleoside triphosphate hydrolases"/>
    <property type="match status" value="1"/>
</dbReference>
<protein>
    <submittedName>
        <fullName evidence="4">Uncharacterized protein</fullName>
    </submittedName>
</protein>
<dbReference type="InterPro" id="IPR051191">
    <property type="entry name" value="DCAF12"/>
</dbReference>
<feature type="coiled-coil region" evidence="2">
    <location>
        <begin position="1101"/>
        <end position="1128"/>
    </location>
</feature>
<dbReference type="Gene3D" id="3.40.50.300">
    <property type="entry name" value="P-loop containing nucleotide triphosphate hydrolases"/>
    <property type="match status" value="1"/>
</dbReference>
<evidence type="ECO:0000256" key="1">
    <source>
        <dbReference type="ARBA" id="ARBA00022737"/>
    </source>
</evidence>
<dbReference type="Proteomes" id="UP000002729">
    <property type="component" value="Unassembled WGS sequence"/>
</dbReference>
<keyword evidence="5" id="KW-1185">Reference proteome</keyword>
<dbReference type="PANTHER" id="PTHR19860:SF40">
    <property type="entry name" value="WD40 REPEAT-CONTAINING PROTEIN"/>
    <property type="match status" value="1"/>
</dbReference>
<dbReference type="OrthoDB" id="2325716at2759"/>
<accession>F0YI16</accession>
<organism evidence="5">
    <name type="scientific">Aureococcus anophagefferens</name>
    <name type="common">Harmful bloom alga</name>
    <dbReference type="NCBI Taxonomy" id="44056"/>
    <lineage>
        <taxon>Eukaryota</taxon>
        <taxon>Sar</taxon>
        <taxon>Stramenopiles</taxon>
        <taxon>Ochrophyta</taxon>
        <taxon>Pelagophyceae</taxon>
        <taxon>Pelagomonadales</taxon>
        <taxon>Pelagomonadaceae</taxon>
        <taxon>Aureococcus</taxon>
    </lineage>
</organism>
<keyword evidence="2" id="KW-0175">Coiled coil</keyword>
<reference evidence="4 5" key="1">
    <citation type="journal article" date="2011" name="Proc. Natl. Acad. Sci. U.S.A.">
        <title>Niche of harmful alga Aureococcus anophagefferens revealed through ecogenomics.</title>
        <authorList>
            <person name="Gobler C.J."/>
            <person name="Berry D.L."/>
            <person name="Dyhrman S.T."/>
            <person name="Wilhelm S.W."/>
            <person name="Salamov A."/>
            <person name="Lobanov A.V."/>
            <person name="Zhang Y."/>
            <person name="Collier J.L."/>
            <person name="Wurch L.L."/>
            <person name="Kustka A.B."/>
            <person name="Dill B.D."/>
            <person name="Shah M."/>
            <person name="VerBerkmoes N.C."/>
            <person name="Kuo A."/>
            <person name="Terry A."/>
            <person name="Pangilinan J."/>
            <person name="Lindquist E.A."/>
            <person name="Lucas S."/>
            <person name="Paulsen I.T."/>
            <person name="Hattenrath-Lehmann T.K."/>
            <person name="Talmage S.C."/>
            <person name="Walker E.A."/>
            <person name="Koch F."/>
            <person name="Burson A.M."/>
            <person name="Marcoval M.A."/>
            <person name="Tang Y.Z."/>
            <person name="Lecleir G.R."/>
            <person name="Coyne K.J."/>
            <person name="Berg G.M."/>
            <person name="Bertrand E.M."/>
            <person name="Saito M.A."/>
            <person name="Gladyshev V.N."/>
            <person name="Grigoriev I.V."/>
        </authorList>
    </citation>
    <scope>NUCLEOTIDE SEQUENCE [LARGE SCALE GENOMIC DNA]</scope>
    <source>
        <strain evidence="5">CCMP 1984</strain>
    </source>
</reference>
<evidence type="ECO:0000256" key="2">
    <source>
        <dbReference type="SAM" id="Coils"/>
    </source>
</evidence>
<keyword evidence="1" id="KW-0677">Repeat</keyword>
<dbReference type="eggNOG" id="ENOG502RTAV">
    <property type="taxonomic scope" value="Eukaryota"/>
</dbReference>
<feature type="region of interest" description="Disordered" evidence="3">
    <location>
        <begin position="1005"/>
        <end position="1024"/>
    </location>
</feature>
<sequence>MQISRPMARAALQGHELMPRTRGGGVAGIDYEDEHEAFAASRSSDYIYESGNEAAFDALDSHAETIEGDAKLPLVITGSTGCGKSALLANWVNRRRKMKHRDEFLFQHFVGCSPRSKQLAHLLYRLESALKEHFQLREMEVPTSEERLRWSLNRFLAAAAKKQFPARIVIVMDAVNRLRGESSAADTLHWLPTELPQGVRIIVSTVELEQNGSLPDDFYDEGSRVHRTYTELRRRKCPTIRLQPLSVEVRHLIIGSFLKVNQQALQSLEQAQQFRLVTAKASSQPLFLRTILYALRLGFEMSEVPVDQQIDVCLAAETSSQLIARVLELCSDYVDLTLVSTETEPPSAALQRVAGTTNQPTRDESDAANIFARVLTALFASRHGLSDAEMWGIVELATSDPLPLEQRECIRRVLRDYTFSVNGLRNFSHEDYAVVVYNEYIRSPEVHVRAHQLMARYFGKLPPCDRKLDALPYHLEVSGSWSRLRAALVDVQMFRLWWTAAHKTEFLNLWASLTACSNTGAPIRKLVTGEFDDTMRCAQPPRPCLDVVDEYVRSVDDYKFVHSPSDDELASVILHIADFMLEFATLSLEEAADVPQFVHPTIPNEDLASLGVPFLSRDKDGNSVLNTPHVEASTDKGSLGAKPTAMDTPMKVNEEIPLCSTYFYHRWMWIQFPWVSLANCGERFLQGVAHQTRQEQNGAAPGKSIEGRLSVVDSKVKPAESQLMASCSRNLSSAQMAAAAAAAIVGARLPEIRTFSPGKEPGNLHIVPGPIAAAAINRSAQKCKVSSKQSTNQDRLTGKESLESKTGYIDHFAVRVEQLRTNIGSYRSELDQLRQERVNLGRVFNRTHDEMLELSKMHLSTSDLEAKLNRLVRRLEQTIRGHKMAKLLYKNYECVKLMCERHPAHSQALIGELEAKLTQDTLFIREVRQRLRETTFESHDFAANNKVLQHAAQEMTVLQNDMLVQRIRQREHLQSMSVKEAELNQQREKEISPKLTDSLVNDGSTKRDVRISGSENGIQGRPPKRIVGRNQNAYLRREVLDQGSCLSATEDASDGILLDLASCWEEYADLIRKRTFITDIKEFFGKFYNAQTLQTQMRSLHNAAELRQRELKRTLNIVEAELEQVRYDSQSIVGSNSREARELQIRLSVQLGHHKHARETALAAERLRQAAFGGIKHVCTTLGIPPPDQDTPVNEIIHQVESVLEALMEEKDKTAQKIGDPHQSNFRETSSGYEKLMRAPELDAALEQFETPKALIAHRLPAKAPDETRMLHEDPDSNPVVDDGCDIATRSDVKREAHKNVKWSLASIELASWSWLLLQLSVFQLSVFRDSTTLPRVLATNNAENIHGARACNGYVQDDPVSRSSSPMPLTPGSFPSAPGRLRWRCLPSTLDKAAHLTTSLEPASLIRVAVKGLTPYGRFLHWPCLICFQSESRSLEVYTAGVKILMRQSIEERQLSIQVILEVEADISQRFNDNRAFKDQLAKLIRGLARCQPPLTTDMLLRYVPSIPQQPSSSSRNEAGLRAGGFELYVILEVRDHLGSVCASSHRVLLHSRLVSRKMPNQKRVAKRLRVALGSVQDDPNISPKAPLTWRQCIRCGWPISSPSACSGRPGQRHYLALGHNLVLGMTGNNYGGPLFISVDCHTGRDAAYPLEPSFGMVKYGGIAEIIEQHVSRVQLTGCRILDEKLVPGGTRHDVLDHLQRTATHRAMDRLDPQPRPCVISKTSDHVLQNTLGGISKPRSKYDITNRVQLWIQIQIQNGRYFVPTKTQVGHKPSRICLQIVLLGKKLSAGRLEL</sequence>